<name>A0A8S5LMA4_9CAUD</name>
<evidence type="ECO:0000313" key="2">
    <source>
        <dbReference type="EMBL" id="DAD71011.1"/>
    </source>
</evidence>
<sequence length="142" mass="16359">MRVNTNTRKKIRKIIAYYERMTNSRNPLTIAKFANIGIHIAPLGELSGFYKLIKRKKWIFINENLLDTDLFPVVVAHELGHAFLHRTKECAFIKNHTLLLSSKVEHEANIFAAELLIPDGTECTMVYPTELLELKTGRNRPL</sequence>
<accession>A0A8S5LMA4</accession>
<dbReference type="Pfam" id="PF06114">
    <property type="entry name" value="Peptidase_M78"/>
    <property type="match status" value="1"/>
</dbReference>
<dbReference type="Gene3D" id="1.10.10.2910">
    <property type="match status" value="1"/>
</dbReference>
<dbReference type="InterPro" id="IPR010359">
    <property type="entry name" value="IrrE_HExxH"/>
</dbReference>
<feature type="domain" description="IrrE N-terminal-like" evidence="1">
    <location>
        <begin position="42"/>
        <end position="120"/>
    </location>
</feature>
<evidence type="ECO:0000259" key="1">
    <source>
        <dbReference type="Pfam" id="PF06114"/>
    </source>
</evidence>
<organism evidence="2">
    <name type="scientific">Siphoviridae sp. ct5d86</name>
    <dbReference type="NCBI Taxonomy" id="2827561"/>
    <lineage>
        <taxon>Viruses</taxon>
        <taxon>Duplodnaviria</taxon>
        <taxon>Heunggongvirae</taxon>
        <taxon>Uroviricota</taxon>
        <taxon>Caudoviricetes</taxon>
    </lineage>
</organism>
<proteinExistence type="predicted"/>
<dbReference type="EMBL" id="BK015875">
    <property type="protein sequence ID" value="DAD71011.1"/>
    <property type="molecule type" value="Genomic_DNA"/>
</dbReference>
<reference evidence="2" key="1">
    <citation type="journal article" date="2021" name="Proc. Natl. Acad. Sci. U.S.A.">
        <title>A Catalog of Tens of Thousands of Viruses from Human Metagenomes Reveals Hidden Associations with Chronic Diseases.</title>
        <authorList>
            <person name="Tisza M.J."/>
            <person name="Buck C.B."/>
        </authorList>
    </citation>
    <scope>NUCLEOTIDE SEQUENCE</scope>
    <source>
        <strain evidence="2">Ct5d86</strain>
    </source>
</reference>
<protein>
    <submittedName>
        <fullName evidence="2">IrrE protein</fullName>
    </submittedName>
</protein>